<dbReference type="EMBL" id="KQ085899">
    <property type="protein sequence ID" value="KLO17990.1"/>
    <property type="molecule type" value="Genomic_DNA"/>
</dbReference>
<dbReference type="Proteomes" id="UP000053477">
    <property type="component" value="Unassembled WGS sequence"/>
</dbReference>
<evidence type="ECO:0000256" key="1">
    <source>
        <dbReference type="SAM" id="MobiDB-lite"/>
    </source>
</evidence>
<protein>
    <submittedName>
        <fullName evidence="2">Uncharacterized protein</fullName>
    </submittedName>
</protein>
<gene>
    <name evidence="2" type="ORF">SCHPADRAFT_142105</name>
</gene>
<feature type="compositionally biased region" description="Basic and acidic residues" evidence="1">
    <location>
        <begin position="227"/>
        <end position="243"/>
    </location>
</feature>
<accession>A0A0H2S0Y4</accession>
<evidence type="ECO:0000313" key="2">
    <source>
        <dbReference type="EMBL" id="KLO17990.1"/>
    </source>
</evidence>
<dbReference type="InParanoid" id="A0A0H2S0Y4"/>
<evidence type="ECO:0000313" key="3">
    <source>
        <dbReference type="Proteomes" id="UP000053477"/>
    </source>
</evidence>
<feature type="compositionally biased region" description="Low complexity" evidence="1">
    <location>
        <begin position="188"/>
        <end position="207"/>
    </location>
</feature>
<keyword evidence="3" id="KW-1185">Reference proteome</keyword>
<organism evidence="2 3">
    <name type="scientific">Schizopora paradoxa</name>
    <dbReference type="NCBI Taxonomy" id="27342"/>
    <lineage>
        <taxon>Eukaryota</taxon>
        <taxon>Fungi</taxon>
        <taxon>Dikarya</taxon>
        <taxon>Basidiomycota</taxon>
        <taxon>Agaricomycotina</taxon>
        <taxon>Agaricomycetes</taxon>
        <taxon>Hymenochaetales</taxon>
        <taxon>Schizoporaceae</taxon>
        <taxon>Schizopora</taxon>
    </lineage>
</organism>
<feature type="region of interest" description="Disordered" evidence="1">
    <location>
        <begin position="1"/>
        <end position="104"/>
    </location>
</feature>
<feature type="compositionally biased region" description="Basic and acidic residues" evidence="1">
    <location>
        <begin position="46"/>
        <end position="56"/>
    </location>
</feature>
<feature type="compositionally biased region" description="Low complexity" evidence="1">
    <location>
        <begin position="256"/>
        <end position="272"/>
    </location>
</feature>
<name>A0A0H2S0Y4_9AGAM</name>
<feature type="compositionally biased region" description="Acidic residues" evidence="1">
    <location>
        <begin position="300"/>
        <end position="309"/>
    </location>
</feature>
<feature type="region of interest" description="Disordered" evidence="1">
    <location>
        <begin position="118"/>
        <end position="457"/>
    </location>
</feature>
<sequence length="485" mass="52189">MESIRRNLAAQKLSLDESQAKRIPVTGRNGRSTLFEDLGSTNFITETKDTRTDRKGKAAGNSKAGRSGSRAQLDSSSSSEGDDELNIHAGSSLPGSPAVTVSSSTKILGVAFEDRFRERKFPNFKKKKDTTKPENDENSPVIEIPSDSPKKATRSRRGNASPARSKPPAPGPSKSRTSRRNAEPSEGTSSSRESRASSLSLLETATTNSIASGSGSKDIDPIGSLQKQKDAEVASEEKNDSKALRNSRRTAKRSSSDTNSSPKDSKVPVKSSCPIDDLQKEETSPPATKKKRKTKPSVPESDDEDDEEQEGRRKTRAKGKGKASGVASVPEARSYEPAPFPMQHSPGHKEQKSTSSSTDEPVSKPSELAPFPLQRSSRDENPSNSSSSPFLTLVGVSNSGQGQGSVPESSKSIRKLAAFPLDGVSLPPSSQLSAKRSSDEDDLDSSPVKRMRSDGLDPFEDYSIADDFSFTQDVKGLWRIRSDTN</sequence>
<reference evidence="2 3" key="1">
    <citation type="submission" date="2015-04" db="EMBL/GenBank/DDBJ databases">
        <title>Complete genome sequence of Schizopora paradoxa KUC8140, a cosmopolitan wood degrader in East Asia.</title>
        <authorList>
            <consortium name="DOE Joint Genome Institute"/>
            <person name="Min B."/>
            <person name="Park H."/>
            <person name="Jang Y."/>
            <person name="Kim J.-J."/>
            <person name="Kim K.H."/>
            <person name="Pangilinan J."/>
            <person name="Lipzen A."/>
            <person name="Riley R."/>
            <person name="Grigoriev I.V."/>
            <person name="Spatafora J.W."/>
            <person name="Choi I.-G."/>
        </authorList>
    </citation>
    <scope>NUCLEOTIDE SEQUENCE [LARGE SCALE GENOMIC DNA]</scope>
    <source>
        <strain evidence="2 3">KUC8140</strain>
    </source>
</reference>
<proteinExistence type="predicted"/>
<dbReference type="AlphaFoldDB" id="A0A0H2S0Y4"/>
<feature type="compositionally biased region" description="Low complexity" evidence="1">
    <location>
        <begin position="382"/>
        <end position="406"/>
    </location>
</feature>